<evidence type="ECO:0000313" key="2">
    <source>
        <dbReference type="EMBL" id="CAF1173303.1"/>
    </source>
</evidence>
<evidence type="ECO:0000313" key="4">
    <source>
        <dbReference type="Proteomes" id="UP000677228"/>
    </source>
</evidence>
<evidence type="ECO:0000256" key="1">
    <source>
        <dbReference type="SAM" id="MobiDB-lite"/>
    </source>
</evidence>
<sequence length="268" mass="30247">MILLGFRIPTNQMPNSNDTSNRKKDSSNNQVYDIPTTVELLKALFERENYSFSSFSSADHNEIVKKTIENFEKQNQIKPSELIARSLNALSLSSSAAASFNNEFKSIWFSKSMIVGDARRILSTVLYGTTNNTLPAEFAEHIHNELCQIIAKIQQTNNVSTSSKIEFGTCVTILEKIFARANVGTLNVNLIAKSSSKLLQVYDYPLLVALPYDRLIMCQFSKIQCSDGQWAQGVMVNGKHYSLNENAYKHMSQLKIDRDSIIQLRFNV</sequence>
<feature type="region of interest" description="Disordered" evidence="1">
    <location>
        <begin position="8"/>
        <end position="29"/>
    </location>
</feature>
<protein>
    <submittedName>
        <fullName evidence="2">Uncharacterized protein</fullName>
    </submittedName>
</protein>
<evidence type="ECO:0000313" key="3">
    <source>
        <dbReference type="EMBL" id="CAF3984511.1"/>
    </source>
</evidence>
<dbReference type="AlphaFoldDB" id="A0A8S2EKL6"/>
<accession>A0A8S2EKL6</accession>
<dbReference type="Proteomes" id="UP000677228">
    <property type="component" value="Unassembled WGS sequence"/>
</dbReference>
<gene>
    <name evidence="2" type="ORF">OVA965_LOCUS22682</name>
    <name evidence="3" type="ORF">TMI583_LOCUS23395</name>
</gene>
<dbReference type="EMBL" id="CAJNOK010012881">
    <property type="protein sequence ID" value="CAF1173303.1"/>
    <property type="molecule type" value="Genomic_DNA"/>
</dbReference>
<name>A0A8S2EKL6_9BILA</name>
<organism evidence="2 4">
    <name type="scientific">Didymodactylos carnosus</name>
    <dbReference type="NCBI Taxonomy" id="1234261"/>
    <lineage>
        <taxon>Eukaryota</taxon>
        <taxon>Metazoa</taxon>
        <taxon>Spiralia</taxon>
        <taxon>Gnathifera</taxon>
        <taxon>Rotifera</taxon>
        <taxon>Eurotatoria</taxon>
        <taxon>Bdelloidea</taxon>
        <taxon>Philodinida</taxon>
        <taxon>Philodinidae</taxon>
        <taxon>Didymodactylos</taxon>
    </lineage>
</organism>
<dbReference type="Proteomes" id="UP000682733">
    <property type="component" value="Unassembled WGS sequence"/>
</dbReference>
<comment type="caution">
    <text evidence="2">The sequence shown here is derived from an EMBL/GenBank/DDBJ whole genome shotgun (WGS) entry which is preliminary data.</text>
</comment>
<dbReference type="EMBL" id="CAJOBA010034404">
    <property type="protein sequence ID" value="CAF3984511.1"/>
    <property type="molecule type" value="Genomic_DNA"/>
</dbReference>
<proteinExistence type="predicted"/>
<reference evidence="2" key="1">
    <citation type="submission" date="2021-02" db="EMBL/GenBank/DDBJ databases">
        <authorList>
            <person name="Nowell W R."/>
        </authorList>
    </citation>
    <scope>NUCLEOTIDE SEQUENCE</scope>
</reference>
<feature type="compositionally biased region" description="Polar residues" evidence="1">
    <location>
        <begin position="9"/>
        <end position="19"/>
    </location>
</feature>